<dbReference type="EMBL" id="NKXS01005120">
    <property type="protein sequence ID" value="PIN04506.1"/>
    <property type="molecule type" value="Genomic_DNA"/>
</dbReference>
<accession>A0A2G9GGU3</accession>
<protein>
    <submittedName>
        <fullName evidence="2">Uncharacterized protein</fullName>
    </submittedName>
</protein>
<dbReference type="Gene3D" id="3.40.50.1820">
    <property type="entry name" value="alpha/beta hydrolase"/>
    <property type="match status" value="1"/>
</dbReference>
<comment type="similarity">
    <text evidence="1">Belongs to the peptidase S10 family.</text>
</comment>
<sequence>MSLISDEYFELAKSSCNGEYVNPNPNNYKCQYALELIRESTKLINDIHILESRCRYMSPRPNNFLSGQLFLDDDQLDLLLLSRQDKPWCCNHNYVPIYVWANNEAVQEALHVKKVHIFSR</sequence>
<dbReference type="GO" id="GO:0004185">
    <property type="term" value="F:serine-type carboxypeptidase activity"/>
    <property type="evidence" value="ECO:0007669"/>
    <property type="project" value="InterPro"/>
</dbReference>
<dbReference type="STRING" id="429701.A0A2G9GGU3"/>
<dbReference type="Proteomes" id="UP000231279">
    <property type="component" value="Unassembled WGS sequence"/>
</dbReference>
<gene>
    <name evidence="2" type="ORF">CDL12_22957</name>
</gene>
<proteinExistence type="inferred from homology"/>
<keyword evidence="3" id="KW-1185">Reference proteome</keyword>
<dbReference type="Pfam" id="PF00450">
    <property type="entry name" value="Peptidase_S10"/>
    <property type="match status" value="1"/>
</dbReference>
<name>A0A2G9GGU3_9LAMI</name>
<evidence type="ECO:0000313" key="3">
    <source>
        <dbReference type="Proteomes" id="UP000231279"/>
    </source>
</evidence>
<dbReference type="GO" id="GO:0006508">
    <property type="term" value="P:proteolysis"/>
    <property type="evidence" value="ECO:0007669"/>
    <property type="project" value="InterPro"/>
</dbReference>
<dbReference type="InterPro" id="IPR029058">
    <property type="entry name" value="AB_hydrolase_fold"/>
</dbReference>
<comment type="caution">
    <text evidence="2">The sequence shown here is derived from an EMBL/GenBank/DDBJ whole genome shotgun (WGS) entry which is preliminary data.</text>
</comment>
<evidence type="ECO:0000256" key="1">
    <source>
        <dbReference type="ARBA" id="ARBA00009431"/>
    </source>
</evidence>
<dbReference type="InterPro" id="IPR001563">
    <property type="entry name" value="Peptidase_S10"/>
</dbReference>
<dbReference type="OrthoDB" id="1738986at2759"/>
<dbReference type="AlphaFoldDB" id="A0A2G9GGU3"/>
<reference evidence="3" key="1">
    <citation type="journal article" date="2018" name="Gigascience">
        <title>Genome assembly of the Pink Ipe (Handroanthus impetiginosus, Bignoniaceae), a highly valued, ecologically keystone Neotropical timber forest tree.</title>
        <authorList>
            <person name="Silva-Junior O.B."/>
            <person name="Grattapaglia D."/>
            <person name="Novaes E."/>
            <person name="Collevatti R.G."/>
        </authorList>
    </citation>
    <scope>NUCLEOTIDE SEQUENCE [LARGE SCALE GENOMIC DNA]</scope>
    <source>
        <strain evidence="3">cv. UFG-1</strain>
    </source>
</reference>
<evidence type="ECO:0000313" key="2">
    <source>
        <dbReference type="EMBL" id="PIN04506.1"/>
    </source>
</evidence>
<dbReference type="SUPFAM" id="SSF53474">
    <property type="entry name" value="alpha/beta-Hydrolases"/>
    <property type="match status" value="1"/>
</dbReference>
<organism evidence="2 3">
    <name type="scientific">Handroanthus impetiginosus</name>
    <dbReference type="NCBI Taxonomy" id="429701"/>
    <lineage>
        <taxon>Eukaryota</taxon>
        <taxon>Viridiplantae</taxon>
        <taxon>Streptophyta</taxon>
        <taxon>Embryophyta</taxon>
        <taxon>Tracheophyta</taxon>
        <taxon>Spermatophyta</taxon>
        <taxon>Magnoliopsida</taxon>
        <taxon>eudicotyledons</taxon>
        <taxon>Gunneridae</taxon>
        <taxon>Pentapetalae</taxon>
        <taxon>asterids</taxon>
        <taxon>lamiids</taxon>
        <taxon>Lamiales</taxon>
        <taxon>Bignoniaceae</taxon>
        <taxon>Crescentiina</taxon>
        <taxon>Tabebuia alliance</taxon>
        <taxon>Handroanthus</taxon>
    </lineage>
</organism>